<keyword evidence="3" id="KW-1185">Reference proteome</keyword>
<dbReference type="InterPro" id="IPR050312">
    <property type="entry name" value="IolE/XylAMocC-like"/>
</dbReference>
<reference evidence="2" key="1">
    <citation type="submission" date="2019-09" db="EMBL/GenBank/DDBJ databases">
        <authorList>
            <person name="Li J."/>
        </authorList>
    </citation>
    <scope>NUCLEOTIDE SEQUENCE [LARGE SCALE GENOMIC DNA]</scope>
    <source>
        <strain evidence="2">JCM 14732</strain>
    </source>
</reference>
<name>A0A5M4FGR1_9ACTN</name>
<sequence length="296" mass="31770">MLTILAGAASTRVAAERGRVVNSPRPRVEDTRLSINTATLGNPPLNASLDAIAAAGARNVGLWRETYNGMTAGEAARAVAAHGLHVSSLCRCVLSPDTQSMKDAWRAVDEAHELGAPALIVLAGGLWPNSRDLAGARARMTETLSELAIVAEAAGVRLALEPLHPMFTAGRSVVNTLGQALDVVEPFPPERAGVVLDTFNVWWDPELADQIRRAGRSSRIAALQVADWSRHHEHGPFLTRALPGDGIIELRSILAAVENAGYRGPIEIEIFNDQLWQQPPRQIARTAMHSLAATLH</sequence>
<evidence type="ECO:0000259" key="1">
    <source>
        <dbReference type="Pfam" id="PF01261"/>
    </source>
</evidence>
<accession>A0A5M4FGR1</accession>
<protein>
    <submittedName>
        <fullName evidence="2">Sugar phosphate isomerase/epimerase</fullName>
    </submittedName>
</protein>
<gene>
    <name evidence="2" type="ORF">ESP70_010420</name>
</gene>
<proteinExistence type="predicted"/>
<dbReference type="PANTHER" id="PTHR12110">
    <property type="entry name" value="HYDROXYPYRUVATE ISOMERASE"/>
    <property type="match status" value="1"/>
</dbReference>
<dbReference type="OrthoDB" id="9787068at2"/>
<dbReference type="Gene3D" id="3.20.20.150">
    <property type="entry name" value="Divalent-metal-dependent TIM barrel enzymes"/>
    <property type="match status" value="1"/>
</dbReference>
<dbReference type="Pfam" id="PF01261">
    <property type="entry name" value="AP_endonuc_2"/>
    <property type="match status" value="1"/>
</dbReference>
<dbReference type="SUPFAM" id="SSF51658">
    <property type="entry name" value="Xylose isomerase-like"/>
    <property type="match status" value="1"/>
</dbReference>
<dbReference type="PANTHER" id="PTHR12110:SF52">
    <property type="entry name" value="XYLOSE ISOMERASE"/>
    <property type="match status" value="1"/>
</dbReference>
<dbReference type="RefSeq" id="WP_149689754.1">
    <property type="nucleotide sequence ID" value="NZ_SDPQ02000002.1"/>
</dbReference>
<evidence type="ECO:0000313" key="2">
    <source>
        <dbReference type="EMBL" id="KAA1398326.1"/>
    </source>
</evidence>
<dbReference type="GO" id="GO:0016853">
    <property type="term" value="F:isomerase activity"/>
    <property type="evidence" value="ECO:0007669"/>
    <property type="project" value="UniProtKB-KW"/>
</dbReference>
<dbReference type="AlphaFoldDB" id="A0A5M4FGR1"/>
<comment type="caution">
    <text evidence="2">The sequence shown here is derived from an EMBL/GenBank/DDBJ whole genome shotgun (WGS) entry which is preliminary data.</text>
</comment>
<keyword evidence="2" id="KW-0413">Isomerase</keyword>
<organism evidence="2 3">
    <name type="scientific">Aeromicrobium ginsengisoli</name>
    <dbReference type="NCBI Taxonomy" id="363867"/>
    <lineage>
        <taxon>Bacteria</taxon>
        <taxon>Bacillati</taxon>
        <taxon>Actinomycetota</taxon>
        <taxon>Actinomycetes</taxon>
        <taxon>Propionibacteriales</taxon>
        <taxon>Nocardioidaceae</taxon>
        <taxon>Aeromicrobium</taxon>
    </lineage>
</organism>
<feature type="domain" description="Xylose isomerase-like TIM barrel" evidence="1">
    <location>
        <begin position="49"/>
        <end position="291"/>
    </location>
</feature>
<dbReference type="EMBL" id="SDPQ02000002">
    <property type="protein sequence ID" value="KAA1398326.1"/>
    <property type="molecule type" value="Genomic_DNA"/>
</dbReference>
<dbReference type="Proteomes" id="UP000380867">
    <property type="component" value="Unassembled WGS sequence"/>
</dbReference>
<evidence type="ECO:0000313" key="3">
    <source>
        <dbReference type="Proteomes" id="UP000380867"/>
    </source>
</evidence>
<dbReference type="InterPro" id="IPR036237">
    <property type="entry name" value="Xyl_isomerase-like_sf"/>
</dbReference>
<dbReference type="InterPro" id="IPR013022">
    <property type="entry name" value="Xyl_isomerase-like_TIM-brl"/>
</dbReference>